<dbReference type="InterPro" id="IPR003063">
    <property type="entry name" value="Cloacn_immnty_fam"/>
</dbReference>
<dbReference type="GO" id="GO:0015643">
    <property type="term" value="F:toxic substance binding"/>
    <property type="evidence" value="ECO:0007669"/>
    <property type="project" value="InterPro"/>
</dbReference>
<gene>
    <name evidence="1" type="ORF">C5467_12970</name>
</gene>
<proteinExistence type="predicted"/>
<dbReference type="InterPro" id="IPR036528">
    <property type="entry name" value="Cloacn_immnty_sf"/>
</dbReference>
<protein>
    <submittedName>
        <fullName evidence="1">Cloacin</fullName>
    </submittedName>
</protein>
<dbReference type="AlphaFoldDB" id="A0A4R4JN90"/>
<dbReference type="Proteomes" id="UP000295598">
    <property type="component" value="Unassembled WGS sequence"/>
</dbReference>
<evidence type="ECO:0000313" key="2">
    <source>
        <dbReference type="Proteomes" id="UP000295598"/>
    </source>
</evidence>
<dbReference type="Pfam" id="PF03513">
    <property type="entry name" value="Cloacin_immun"/>
    <property type="match status" value="1"/>
</dbReference>
<reference evidence="1 2" key="1">
    <citation type="journal article" date="2019" name="Int. J. Syst. Evol. Microbiol.">
        <title>Photorhabdus khanii subsp. guanajuatensis subsp. nov., isolated from Heterorhabditis atacamensis, and Photorhabdus luminescens subsp. mexicana subsp. nov., isolated from Heterorhabditis mexicana entomopathogenic nematodes.</title>
        <authorList>
            <person name="Machado R.A.R."/>
            <person name="Bruno P."/>
            <person name="Arce C.C.M."/>
            <person name="Liechti N."/>
            <person name="Kohler A."/>
            <person name="Bernal J."/>
            <person name="Bruggmann R."/>
            <person name="Turlings T.C.J."/>
        </authorList>
    </citation>
    <scope>NUCLEOTIDE SEQUENCE [LARGE SCALE GENOMIC DNA]</scope>
    <source>
        <strain evidence="1 2">MEX20-17</strain>
    </source>
</reference>
<evidence type="ECO:0000313" key="1">
    <source>
        <dbReference type="EMBL" id="TDB55828.1"/>
    </source>
</evidence>
<accession>A0A4R4JN90</accession>
<sequence length="84" mass="10080">MGLKLRLEWFDKKADYLVGKENSKDFDDDGSIIEKLGLEIDKTINQGVFEVRDGWTQVIRPYFVHHIDLKKYDYFVGFSYRDKW</sequence>
<dbReference type="Gene3D" id="3.10.50.20">
    <property type="entry name" value="Cloacin immunity protein"/>
    <property type="match status" value="1"/>
</dbReference>
<dbReference type="GO" id="GO:0030153">
    <property type="term" value="P:bacteriocin immunity"/>
    <property type="evidence" value="ECO:0007669"/>
    <property type="project" value="InterPro"/>
</dbReference>
<comment type="caution">
    <text evidence="1">The sequence shown here is derived from an EMBL/GenBank/DDBJ whole genome shotgun (WGS) entry which is preliminary data.</text>
</comment>
<dbReference type="PRINTS" id="PR01296">
    <property type="entry name" value="CLOACNIMMNTY"/>
</dbReference>
<dbReference type="SUPFAM" id="SSF54552">
    <property type="entry name" value="Colicin E3 immunity protein"/>
    <property type="match status" value="1"/>
</dbReference>
<dbReference type="RefSeq" id="WP_132354780.1">
    <property type="nucleotide sequence ID" value="NZ_CAWOJO010000020.1"/>
</dbReference>
<dbReference type="EMBL" id="PUJY01000020">
    <property type="protein sequence ID" value="TDB55828.1"/>
    <property type="molecule type" value="Genomic_DNA"/>
</dbReference>
<organism evidence="1 2">
    <name type="scientific">Photorhabdus khanii subsp. guanajuatensis</name>
    <dbReference type="NCBI Taxonomy" id="2100166"/>
    <lineage>
        <taxon>Bacteria</taxon>
        <taxon>Pseudomonadati</taxon>
        <taxon>Pseudomonadota</taxon>
        <taxon>Gammaproteobacteria</taxon>
        <taxon>Enterobacterales</taxon>
        <taxon>Morganellaceae</taxon>
        <taxon>Photorhabdus</taxon>
    </lineage>
</organism>
<name>A0A4R4JN90_9GAMM</name>